<evidence type="ECO:0000256" key="5">
    <source>
        <dbReference type="ARBA" id="ARBA00022960"/>
    </source>
</evidence>
<dbReference type="AlphaFoldDB" id="A0A8J7CWD4"/>
<keyword evidence="7 8" id="KW-0472">Membrane</keyword>
<evidence type="ECO:0000313" key="10">
    <source>
        <dbReference type="Proteomes" id="UP000631034"/>
    </source>
</evidence>
<organism evidence="9 10">
    <name type="scientific">Phaeovibrio sulfidiphilus</name>
    <dbReference type="NCBI Taxonomy" id="1220600"/>
    <lineage>
        <taxon>Bacteria</taxon>
        <taxon>Pseudomonadati</taxon>
        <taxon>Pseudomonadota</taxon>
        <taxon>Alphaproteobacteria</taxon>
        <taxon>Rhodospirillales</taxon>
        <taxon>Rhodospirillaceae</taxon>
        <taxon>Phaeovibrio</taxon>
    </lineage>
</organism>
<evidence type="ECO:0000256" key="1">
    <source>
        <dbReference type="ARBA" id="ARBA00004651"/>
    </source>
</evidence>
<comment type="caution">
    <text evidence="9">The sequence shown here is derived from an EMBL/GenBank/DDBJ whole genome shotgun (WGS) entry which is preliminary data.</text>
</comment>
<name>A0A8J7CWD4_9PROT</name>
<dbReference type="InterPro" id="IPR007227">
    <property type="entry name" value="Cell_shape_determining_MreD"/>
</dbReference>
<feature type="transmembrane region" description="Helical" evidence="8">
    <location>
        <begin position="87"/>
        <end position="107"/>
    </location>
</feature>
<comment type="similarity">
    <text evidence="2">Belongs to the MreD family.</text>
</comment>
<evidence type="ECO:0000256" key="3">
    <source>
        <dbReference type="ARBA" id="ARBA00022475"/>
    </source>
</evidence>
<feature type="transmembrane region" description="Helical" evidence="8">
    <location>
        <begin position="24"/>
        <end position="42"/>
    </location>
</feature>
<sequence>MAQKGTRSSFGSDRPGLWVRLDDFLRALAPAGITLVLILISLTPSRLPFFVHVAPMLSLISVFFWAVTRPGSIGYGTAFLLGAAEDALTGAPLGSTSLVFLLMLMLVNSQARFFMARTFFPTWWVFSVVAVTAAVMKWGLVSLHNMHVMDLRAIAFCSLITIAIYPLFAWALGWVNVLIYRSPE</sequence>
<dbReference type="GO" id="GO:0008360">
    <property type="term" value="P:regulation of cell shape"/>
    <property type="evidence" value="ECO:0007669"/>
    <property type="project" value="UniProtKB-KW"/>
</dbReference>
<proteinExistence type="inferred from homology"/>
<reference evidence="9" key="1">
    <citation type="submission" date="2020-10" db="EMBL/GenBank/DDBJ databases">
        <title>Genome sequence of the unusual species of purple photosynthetic bacteria, Phaeovibrio sulfidiphilus DSM 23193, type strain.</title>
        <authorList>
            <person name="Kyndt J.A."/>
            <person name="Meyer T.E."/>
        </authorList>
    </citation>
    <scope>NUCLEOTIDE SEQUENCE</scope>
    <source>
        <strain evidence="9">DSM 23193</strain>
    </source>
</reference>
<dbReference type="GO" id="GO:0005886">
    <property type="term" value="C:plasma membrane"/>
    <property type="evidence" value="ECO:0007669"/>
    <property type="project" value="UniProtKB-SubCell"/>
</dbReference>
<dbReference type="Proteomes" id="UP000631034">
    <property type="component" value="Unassembled WGS sequence"/>
</dbReference>
<keyword evidence="3" id="KW-1003">Cell membrane</keyword>
<keyword evidence="4 8" id="KW-0812">Transmembrane</keyword>
<dbReference type="NCBIfam" id="TIGR03426">
    <property type="entry name" value="shape_MreD"/>
    <property type="match status" value="1"/>
</dbReference>
<protein>
    <submittedName>
        <fullName evidence="9">Rod shape-determining protein MreD</fullName>
    </submittedName>
</protein>
<feature type="transmembrane region" description="Helical" evidence="8">
    <location>
        <begin position="49"/>
        <end position="67"/>
    </location>
</feature>
<keyword evidence="10" id="KW-1185">Reference proteome</keyword>
<feature type="transmembrane region" description="Helical" evidence="8">
    <location>
        <begin position="153"/>
        <end position="179"/>
    </location>
</feature>
<gene>
    <name evidence="9" type="primary">mreD</name>
    <name evidence="9" type="ORF">IHV25_06785</name>
</gene>
<dbReference type="EMBL" id="JACZHT010000004">
    <property type="protein sequence ID" value="MBE1237351.1"/>
    <property type="molecule type" value="Genomic_DNA"/>
</dbReference>
<feature type="transmembrane region" description="Helical" evidence="8">
    <location>
        <begin position="119"/>
        <end position="141"/>
    </location>
</feature>
<evidence type="ECO:0000256" key="7">
    <source>
        <dbReference type="ARBA" id="ARBA00023136"/>
    </source>
</evidence>
<dbReference type="Pfam" id="PF04093">
    <property type="entry name" value="MreD"/>
    <property type="match status" value="1"/>
</dbReference>
<keyword evidence="6 8" id="KW-1133">Transmembrane helix</keyword>
<evidence type="ECO:0000256" key="6">
    <source>
        <dbReference type="ARBA" id="ARBA00022989"/>
    </source>
</evidence>
<comment type="subcellular location">
    <subcellularLocation>
        <location evidence="1">Cell membrane</location>
        <topology evidence="1">Multi-pass membrane protein</topology>
    </subcellularLocation>
</comment>
<evidence type="ECO:0000313" key="9">
    <source>
        <dbReference type="EMBL" id="MBE1237351.1"/>
    </source>
</evidence>
<accession>A0A8J7CWD4</accession>
<evidence type="ECO:0000256" key="4">
    <source>
        <dbReference type="ARBA" id="ARBA00022692"/>
    </source>
</evidence>
<evidence type="ECO:0000256" key="2">
    <source>
        <dbReference type="ARBA" id="ARBA00007776"/>
    </source>
</evidence>
<dbReference type="RefSeq" id="WP_192534361.1">
    <property type="nucleotide sequence ID" value="NZ_JACZHT010000004.1"/>
</dbReference>
<keyword evidence="5" id="KW-0133">Cell shape</keyword>
<evidence type="ECO:0000256" key="8">
    <source>
        <dbReference type="SAM" id="Phobius"/>
    </source>
</evidence>